<dbReference type="InterPro" id="IPR001296">
    <property type="entry name" value="Glyco_trans_1"/>
</dbReference>
<evidence type="ECO:0000313" key="5">
    <source>
        <dbReference type="EMBL" id="QIS14234.1"/>
    </source>
</evidence>
<protein>
    <submittedName>
        <fullName evidence="5">Glycosyltransferase</fullName>
    </submittedName>
</protein>
<evidence type="ECO:0000256" key="1">
    <source>
        <dbReference type="ARBA" id="ARBA00022676"/>
    </source>
</evidence>
<dbReference type="Proteomes" id="UP000503540">
    <property type="component" value="Chromosome"/>
</dbReference>
<feature type="domain" description="Glycosyl transferase family 1" evidence="3">
    <location>
        <begin position="195"/>
        <end position="361"/>
    </location>
</feature>
<gene>
    <name evidence="5" type="ORF">F5544_31975</name>
</gene>
<dbReference type="GO" id="GO:0016758">
    <property type="term" value="F:hexosyltransferase activity"/>
    <property type="evidence" value="ECO:0007669"/>
    <property type="project" value="TreeGrafter"/>
</dbReference>
<dbReference type="AlphaFoldDB" id="A0A6G9YLZ7"/>
<dbReference type="Gene3D" id="3.40.50.2000">
    <property type="entry name" value="Glycogen Phosphorylase B"/>
    <property type="match status" value="2"/>
</dbReference>
<evidence type="ECO:0000259" key="3">
    <source>
        <dbReference type="Pfam" id="PF00534"/>
    </source>
</evidence>
<keyword evidence="6" id="KW-1185">Reference proteome</keyword>
<dbReference type="Pfam" id="PF13579">
    <property type="entry name" value="Glyco_trans_4_4"/>
    <property type="match status" value="1"/>
</dbReference>
<accession>A0A6G9YLZ7</accession>
<dbReference type="PANTHER" id="PTHR45947:SF3">
    <property type="entry name" value="SULFOQUINOVOSYL TRANSFERASE SQD2"/>
    <property type="match status" value="1"/>
</dbReference>
<keyword evidence="1" id="KW-0328">Glycosyltransferase</keyword>
<reference evidence="5 6" key="1">
    <citation type="journal article" date="2019" name="ACS Chem. Biol.">
        <title>Identification and Mobilization of a Cryptic Antibiotic Biosynthesis Gene Locus from a Human-Pathogenic Nocardia Isolate.</title>
        <authorList>
            <person name="Herisse M."/>
            <person name="Ishida K."/>
            <person name="Porter J.L."/>
            <person name="Howden B."/>
            <person name="Hertweck C."/>
            <person name="Stinear T.P."/>
            <person name="Pidot S.J."/>
        </authorList>
    </citation>
    <scope>NUCLEOTIDE SEQUENCE [LARGE SCALE GENOMIC DNA]</scope>
    <source>
        <strain evidence="5 6">AUSMDU00012717</strain>
    </source>
</reference>
<dbReference type="Pfam" id="PF00534">
    <property type="entry name" value="Glycos_transf_1"/>
    <property type="match status" value="1"/>
</dbReference>
<dbReference type="SUPFAM" id="SSF53756">
    <property type="entry name" value="UDP-Glycosyltransferase/glycogen phosphorylase"/>
    <property type="match status" value="1"/>
</dbReference>
<proteinExistence type="predicted"/>
<dbReference type="EMBL" id="CP046172">
    <property type="protein sequence ID" value="QIS14234.1"/>
    <property type="molecule type" value="Genomic_DNA"/>
</dbReference>
<dbReference type="PANTHER" id="PTHR45947">
    <property type="entry name" value="SULFOQUINOVOSYL TRANSFERASE SQD2"/>
    <property type="match status" value="1"/>
</dbReference>
<evidence type="ECO:0000256" key="2">
    <source>
        <dbReference type="ARBA" id="ARBA00022679"/>
    </source>
</evidence>
<evidence type="ECO:0000313" key="6">
    <source>
        <dbReference type="Proteomes" id="UP000503540"/>
    </source>
</evidence>
<dbReference type="GO" id="GO:1901137">
    <property type="term" value="P:carbohydrate derivative biosynthetic process"/>
    <property type="evidence" value="ECO:0007669"/>
    <property type="project" value="UniProtKB-ARBA"/>
</dbReference>
<dbReference type="KEGG" id="nah:F5544_31975"/>
<dbReference type="InterPro" id="IPR028098">
    <property type="entry name" value="Glyco_trans_4-like_N"/>
</dbReference>
<sequence>MDESIDRCSPSLSRSTVDRPFDHRRCVPFRGAENAMRILTLSRECTLDDEGHGTPAHALATELRRLGHEVAVLQGDAASAAPDAQPAGAFFTGRWLPDLVHALDMRIGPAAARLADAAGVPLVVSVPAADEHTGSFGAVDPMRRALAHRADLLIACSSAERQEIAAAYRLDPAAIEVLPDGVDVRVWHKMPVASEWARQLYNPDNSPLLLTFDTLEQTTGVQDLLSALPLIRNAHPGTRLVVAGDGSYRGILSEQVRRSGLAAVTTFVGDLNLPDLRAAIGAADVIVLPRSPDPAGSAALWAAAVGTPLVAARSGVLAEVVVDGRTGRLFGPGSVAELSAAVCAELDDPALAEEHAKAARARLDAEFSWRAVAERAAGLYSATVRRNHKGR</sequence>
<name>A0A6G9YLZ7_9NOCA</name>
<dbReference type="InterPro" id="IPR050194">
    <property type="entry name" value="Glycosyltransferase_grp1"/>
</dbReference>
<dbReference type="CDD" id="cd03801">
    <property type="entry name" value="GT4_PimA-like"/>
    <property type="match status" value="1"/>
</dbReference>
<evidence type="ECO:0000259" key="4">
    <source>
        <dbReference type="Pfam" id="PF13579"/>
    </source>
</evidence>
<dbReference type="GO" id="GO:1903509">
    <property type="term" value="P:liposaccharide metabolic process"/>
    <property type="evidence" value="ECO:0007669"/>
    <property type="project" value="UniProtKB-ARBA"/>
</dbReference>
<keyword evidence="2 5" id="KW-0808">Transferase</keyword>
<feature type="domain" description="Glycosyltransferase subfamily 4-like N-terminal" evidence="4">
    <location>
        <begin position="94"/>
        <end position="181"/>
    </location>
</feature>
<organism evidence="5 6">
    <name type="scientific">Nocardia arthritidis</name>
    <dbReference type="NCBI Taxonomy" id="228602"/>
    <lineage>
        <taxon>Bacteria</taxon>
        <taxon>Bacillati</taxon>
        <taxon>Actinomycetota</taxon>
        <taxon>Actinomycetes</taxon>
        <taxon>Mycobacteriales</taxon>
        <taxon>Nocardiaceae</taxon>
        <taxon>Nocardia</taxon>
    </lineage>
</organism>